<evidence type="ECO:0000256" key="4">
    <source>
        <dbReference type="ARBA" id="ARBA00023088"/>
    </source>
</evidence>
<evidence type="ECO:0000256" key="2">
    <source>
        <dbReference type="ARBA" id="ARBA00022525"/>
    </source>
</evidence>
<keyword evidence="4" id="KW-0572">Peptidoglycan-anchor</keyword>
<dbReference type="InterPro" id="IPR019931">
    <property type="entry name" value="LPXTG_anchor"/>
</dbReference>
<keyword evidence="1" id="KW-0134">Cell wall</keyword>
<keyword evidence="2" id="KW-0964">Secreted</keyword>
<keyword evidence="6" id="KW-0472">Membrane</keyword>
<feature type="domain" description="Gram-positive cocci surface proteins LPxTG" evidence="7">
    <location>
        <begin position="370"/>
        <end position="410"/>
    </location>
</feature>
<evidence type="ECO:0000256" key="1">
    <source>
        <dbReference type="ARBA" id="ARBA00022512"/>
    </source>
</evidence>
<accession>A0A849AD72</accession>
<dbReference type="PROSITE" id="PS50847">
    <property type="entry name" value="GRAM_POS_ANCHORING"/>
    <property type="match status" value="1"/>
</dbReference>
<keyword evidence="3" id="KW-0732">Signal</keyword>
<dbReference type="Proteomes" id="UP000562984">
    <property type="component" value="Unassembled WGS sequence"/>
</dbReference>
<dbReference type="AlphaFoldDB" id="A0A849AD72"/>
<dbReference type="InterPro" id="IPR027273">
    <property type="entry name" value="Neocarzinostatin-like"/>
</dbReference>
<keyword evidence="6" id="KW-1133">Transmembrane helix</keyword>
<gene>
    <name evidence="8" type="ORF">HKD39_15855</name>
</gene>
<sequence>MAAPASAAPPAPTVSPNKLVEGSTDPVTISGTCPVTSAPDTSKNTALLNISGAGYGDPVPLDAAGNYTFTEDLGALPADTYQVTVTCSDYEATSESAAAEFTVDPLIEASIDLVDNNGGKLLTGDPVSIVATQKFLASPENPYQFYVAWPPEELTFDESVPPKVQLRDVNGQFVDLDYSADFDPADNSFLVTVNSAIPVGATLTVEVPATVAAPAGATITVSSNLGGSEISKSYVVGESGAPTLVVTPTEGAAGINVKIDATGLQPNTTYDVEFHSKPTHVGQVTSDANGEVHTSITIPADAATGQHVIALFLNGEVVVSAPFEVTVTGVPTTTAPTAPTTAPTSTSSDVTVTWSTSWTSSSWTTTSSNLPLANTGANNVGPLAGAGTGLLVLGGALLLLSRRREADRKH</sequence>
<dbReference type="RefSeq" id="WP_171200841.1">
    <property type="nucleotide sequence ID" value="NZ_JABEND010000010.1"/>
</dbReference>
<protein>
    <submittedName>
        <fullName evidence="8">LPXTG cell wall anchor domain-containing protein</fullName>
    </submittedName>
</protein>
<dbReference type="EMBL" id="JABEND010000010">
    <property type="protein sequence ID" value="NNG37151.1"/>
    <property type="molecule type" value="Genomic_DNA"/>
</dbReference>
<keyword evidence="6" id="KW-0812">Transmembrane</keyword>
<organism evidence="8 9">
    <name type="scientific">Nakamurella aerolata</name>
    <dbReference type="NCBI Taxonomy" id="1656892"/>
    <lineage>
        <taxon>Bacteria</taxon>
        <taxon>Bacillati</taxon>
        <taxon>Actinomycetota</taxon>
        <taxon>Actinomycetes</taxon>
        <taxon>Nakamurellales</taxon>
        <taxon>Nakamurellaceae</taxon>
        <taxon>Nakamurella</taxon>
    </lineage>
</organism>
<dbReference type="SUPFAM" id="SSF49319">
    <property type="entry name" value="Actinoxanthin-like"/>
    <property type="match status" value="1"/>
</dbReference>
<feature type="region of interest" description="Disordered" evidence="5">
    <location>
        <begin position="1"/>
        <end position="26"/>
    </location>
</feature>
<evidence type="ECO:0000259" key="7">
    <source>
        <dbReference type="PROSITE" id="PS50847"/>
    </source>
</evidence>
<evidence type="ECO:0000256" key="5">
    <source>
        <dbReference type="SAM" id="MobiDB-lite"/>
    </source>
</evidence>
<dbReference type="NCBIfam" id="TIGR01167">
    <property type="entry name" value="LPXTG_anchor"/>
    <property type="match status" value="1"/>
</dbReference>
<feature type="transmembrane region" description="Helical" evidence="6">
    <location>
        <begin position="380"/>
        <end position="400"/>
    </location>
</feature>
<evidence type="ECO:0000313" key="8">
    <source>
        <dbReference type="EMBL" id="NNG37151.1"/>
    </source>
</evidence>
<evidence type="ECO:0000313" key="9">
    <source>
        <dbReference type="Proteomes" id="UP000562984"/>
    </source>
</evidence>
<evidence type="ECO:0000256" key="6">
    <source>
        <dbReference type="SAM" id="Phobius"/>
    </source>
</evidence>
<comment type="caution">
    <text evidence="8">The sequence shown here is derived from an EMBL/GenBank/DDBJ whole genome shotgun (WGS) entry which is preliminary data.</text>
</comment>
<evidence type="ECO:0000256" key="3">
    <source>
        <dbReference type="ARBA" id="ARBA00022729"/>
    </source>
</evidence>
<keyword evidence="9" id="KW-1185">Reference proteome</keyword>
<reference evidence="8 9" key="1">
    <citation type="submission" date="2020-05" db="EMBL/GenBank/DDBJ databases">
        <title>Nakamurella sp. DB0629 isolated from air conditioner.</title>
        <authorList>
            <person name="Kim D.H."/>
            <person name="Kim D.-U."/>
        </authorList>
    </citation>
    <scope>NUCLEOTIDE SEQUENCE [LARGE SCALE GENOMIC DNA]</scope>
    <source>
        <strain evidence="8 9">DB0629</strain>
    </source>
</reference>
<name>A0A849AD72_9ACTN</name>
<proteinExistence type="predicted"/>